<protein>
    <recommendedName>
        <fullName evidence="10">Flagellar biosynthetic protein FliR</fullName>
    </recommendedName>
</protein>
<dbReference type="PANTHER" id="PTHR30065:SF1">
    <property type="entry name" value="SURFACE PRESENTATION OF ANTIGENS PROTEIN SPAR"/>
    <property type="match status" value="1"/>
</dbReference>
<name>A0A1Y5FAW4_9BACT</name>
<gene>
    <name evidence="8" type="ORF">A9Q84_04265</name>
</gene>
<evidence type="ECO:0000313" key="9">
    <source>
        <dbReference type="Proteomes" id="UP000196531"/>
    </source>
</evidence>
<keyword evidence="5 7" id="KW-1133">Transmembrane helix</keyword>
<feature type="transmembrane region" description="Helical" evidence="7">
    <location>
        <begin position="37"/>
        <end position="56"/>
    </location>
</feature>
<dbReference type="PANTHER" id="PTHR30065">
    <property type="entry name" value="FLAGELLAR BIOSYNTHETIC PROTEIN FLIR"/>
    <property type="match status" value="1"/>
</dbReference>
<sequence length="259" mass="29409">MINIQIVDQYSVIAFWLCFTRFIAVNFQLPLFDNNSIPNVVKILLTLVMTYAFFPYLEDQIMKDVVHYGLDGFWFLTIFNTIVGLFVGYFVKIILSIFTAAGSIITQTMGFGAIRYFDPSSSQQIGPFEQLIKWTILIMILSSGALLPMFKGVFQSFYSIHAMDLGKFAASPEFYMKAFKSMFLSALMLASPFIFTNMLIMTVLGIVARTVPQMNVIVVSFAVNIGLGLLVFVSTSHEFFRVAIRMYTESLGEWFQFVI</sequence>
<keyword evidence="3" id="KW-1003">Cell membrane</keyword>
<dbReference type="Proteomes" id="UP000196531">
    <property type="component" value="Unassembled WGS sequence"/>
</dbReference>
<evidence type="ECO:0008006" key="10">
    <source>
        <dbReference type="Google" id="ProtNLM"/>
    </source>
</evidence>
<comment type="caution">
    <text evidence="8">The sequence shown here is derived from an EMBL/GenBank/DDBJ whole genome shotgun (WGS) entry which is preliminary data.</text>
</comment>
<comment type="similarity">
    <text evidence="2">Belongs to the FliR/MopE/SpaR family.</text>
</comment>
<evidence type="ECO:0000256" key="3">
    <source>
        <dbReference type="ARBA" id="ARBA00022475"/>
    </source>
</evidence>
<organism evidence="8 9">
    <name type="scientific">Halobacteriovorax marinus</name>
    <dbReference type="NCBI Taxonomy" id="97084"/>
    <lineage>
        <taxon>Bacteria</taxon>
        <taxon>Pseudomonadati</taxon>
        <taxon>Bdellovibrionota</taxon>
        <taxon>Bacteriovoracia</taxon>
        <taxon>Bacteriovoracales</taxon>
        <taxon>Halobacteriovoraceae</taxon>
        <taxon>Halobacteriovorax</taxon>
    </lineage>
</organism>
<keyword evidence="4 7" id="KW-0812">Transmembrane</keyword>
<keyword evidence="6 7" id="KW-0472">Membrane</keyword>
<feature type="transmembrane region" description="Helical" evidence="7">
    <location>
        <begin position="12"/>
        <end position="31"/>
    </location>
</feature>
<dbReference type="AlphaFoldDB" id="A0A1Y5FAW4"/>
<dbReference type="EMBL" id="MAAO01000004">
    <property type="protein sequence ID" value="OUR98638.1"/>
    <property type="molecule type" value="Genomic_DNA"/>
</dbReference>
<evidence type="ECO:0000256" key="5">
    <source>
        <dbReference type="ARBA" id="ARBA00022989"/>
    </source>
</evidence>
<comment type="subcellular location">
    <subcellularLocation>
        <location evidence="1">Cell membrane</location>
        <topology evidence="1">Multi-pass membrane protein</topology>
    </subcellularLocation>
</comment>
<feature type="transmembrane region" description="Helical" evidence="7">
    <location>
        <begin position="182"/>
        <end position="207"/>
    </location>
</feature>
<feature type="transmembrane region" description="Helical" evidence="7">
    <location>
        <begin position="68"/>
        <end position="87"/>
    </location>
</feature>
<feature type="transmembrane region" description="Helical" evidence="7">
    <location>
        <begin position="93"/>
        <end position="114"/>
    </location>
</feature>
<dbReference type="GO" id="GO:0005886">
    <property type="term" value="C:plasma membrane"/>
    <property type="evidence" value="ECO:0007669"/>
    <property type="project" value="UniProtKB-SubCell"/>
</dbReference>
<dbReference type="GO" id="GO:0006605">
    <property type="term" value="P:protein targeting"/>
    <property type="evidence" value="ECO:0007669"/>
    <property type="project" value="InterPro"/>
</dbReference>
<reference evidence="9" key="1">
    <citation type="journal article" date="2017" name="Proc. Natl. Acad. Sci. U.S.A.">
        <title>Simulation of Deepwater Horizon oil plume reveals substrate specialization within a complex community of hydrocarbon-degraders.</title>
        <authorList>
            <person name="Hu P."/>
            <person name="Dubinsky E.A."/>
            <person name="Probst A.J."/>
            <person name="Wang J."/>
            <person name="Sieber C.M.K."/>
            <person name="Tom L.M."/>
            <person name="Gardinali P."/>
            <person name="Banfield J.F."/>
            <person name="Atlas R.M."/>
            <person name="Andersen G.L."/>
        </authorList>
    </citation>
    <scope>NUCLEOTIDE SEQUENCE [LARGE SCALE GENOMIC DNA]</scope>
</reference>
<feature type="transmembrane region" description="Helical" evidence="7">
    <location>
        <begin position="134"/>
        <end position="154"/>
    </location>
</feature>
<feature type="transmembrane region" description="Helical" evidence="7">
    <location>
        <begin position="214"/>
        <end position="233"/>
    </location>
</feature>
<evidence type="ECO:0000256" key="4">
    <source>
        <dbReference type="ARBA" id="ARBA00022692"/>
    </source>
</evidence>
<dbReference type="Pfam" id="PF01311">
    <property type="entry name" value="Bac_export_1"/>
    <property type="match status" value="1"/>
</dbReference>
<evidence type="ECO:0000256" key="1">
    <source>
        <dbReference type="ARBA" id="ARBA00004651"/>
    </source>
</evidence>
<dbReference type="PRINTS" id="PR00953">
    <property type="entry name" value="TYPE3IMRPROT"/>
</dbReference>
<dbReference type="InterPro" id="IPR002010">
    <property type="entry name" value="T3SS_IM_R"/>
</dbReference>
<accession>A0A1Y5FAW4</accession>
<proteinExistence type="inferred from homology"/>
<evidence type="ECO:0000256" key="2">
    <source>
        <dbReference type="ARBA" id="ARBA00009772"/>
    </source>
</evidence>
<evidence type="ECO:0000256" key="7">
    <source>
        <dbReference type="SAM" id="Phobius"/>
    </source>
</evidence>
<evidence type="ECO:0000313" key="8">
    <source>
        <dbReference type="EMBL" id="OUR98638.1"/>
    </source>
</evidence>
<evidence type="ECO:0000256" key="6">
    <source>
        <dbReference type="ARBA" id="ARBA00023136"/>
    </source>
</evidence>